<proteinExistence type="predicted"/>
<sequence>MTKHLSLDPHQISQFTQLEQRYNSLMDDLFGFEGDRKQMWKAMRELLKEKDQEIAKLLSDSQTKSYLNLKQLQKQQRKQAN</sequence>
<name>R9PSZ4_AGAAL</name>
<gene>
    <name evidence="1" type="ORF">AALB_1606</name>
</gene>
<dbReference type="EMBL" id="BARX01000009">
    <property type="protein sequence ID" value="GAD01526.1"/>
    <property type="molecule type" value="Genomic_DNA"/>
</dbReference>
<dbReference type="AlphaFoldDB" id="R9PSZ4"/>
<accession>R9PSZ4</accession>
<organism evidence="1 2">
    <name type="scientific">Agarivorans albus MKT 106</name>
    <dbReference type="NCBI Taxonomy" id="1331007"/>
    <lineage>
        <taxon>Bacteria</taxon>
        <taxon>Pseudomonadati</taxon>
        <taxon>Pseudomonadota</taxon>
        <taxon>Gammaproteobacteria</taxon>
        <taxon>Alteromonadales</taxon>
        <taxon>Alteromonadaceae</taxon>
        <taxon>Agarivorans</taxon>
    </lineage>
</organism>
<keyword evidence="2" id="KW-1185">Reference proteome</keyword>
<evidence type="ECO:0000313" key="1">
    <source>
        <dbReference type="EMBL" id="GAD01526.1"/>
    </source>
</evidence>
<reference evidence="1" key="1">
    <citation type="journal article" date="2013" name="Genome Announc.">
        <title>Draft Genome Sequence of Agarivorans albus Strain MKT 106T, an Agarolytic Marine Bacterium.</title>
        <authorList>
            <person name="Yasuike M."/>
            <person name="Nakamura Y."/>
            <person name="Kai W."/>
            <person name="Fujiwara A."/>
            <person name="Fukui Y."/>
            <person name="Satomi M."/>
            <person name="Sano M."/>
        </authorList>
    </citation>
    <scope>NUCLEOTIDE SEQUENCE [LARGE SCALE GENOMIC DNA]</scope>
</reference>
<comment type="caution">
    <text evidence="1">The sequence shown here is derived from an EMBL/GenBank/DDBJ whole genome shotgun (WGS) entry which is preliminary data.</text>
</comment>
<evidence type="ECO:0000313" key="2">
    <source>
        <dbReference type="Proteomes" id="UP000014461"/>
    </source>
</evidence>
<protein>
    <submittedName>
        <fullName evidence="1">Uncharacterized protein</fullName>
    </submittedName>
</protein>
<dbReference type="Proteomes" id="UP000014461">
    <property type="component" value="Unassembled WGS sequence"/>
</dbReference>